<dbReference type="AlphaFoldDB" id="A0A9D7SIT2"/>
<name>A0A9D7SIT2_9BACT</name>
<evidence type="ECO:0000259" key="2">
    <source>
        <dbReference type="Pfam" id="PF22085"/>
    </source>
</evidence>
<feature type="transmembrane region" description="Helical" evidence="1">
    <location>
        <begin position="335"/>
        <end position="359"/>
    </location>
</feature>
<dbReference type="InterPro" id="IPR036927">
    <property type="entry name" value="Cyt_c_oxase-like_su1_sf"/>
</dbReference>
<organism evidence="3 4">
    <name type="scientific">Candidatus Geothrix skivensis</name>
    <dbReference type="NCBI Taxonomy" id="2954439"/>
    <lineage>
        <taxon>Bacteria</taxon>
        <taxon>Pseudomonadati</taxon>
        <taxon>Acidobacteriota</taxon>
        <taxon>Holophagae</taxon>
        <taxon>Holophagales</taxon>
        <taxon>Holophagaceae</taxon>
        <taxon>Geothrix</taxon>
    </lineage>
</organism>
<dbReference type="GO" id="GO:0004129">
    <property type="term" value="F:cytochrome-c oxidase activity"/>
    <property type="evidence" value="ECO:0007669"/>
    <property type="project" value="InterPro"/>
</dbReference>
<feature type="transmembrane region" description="Helical" evidence="1">
    <location>
        <begin position="639"/>
        <end position="658"/>
    </location>
</feature>
<feature type="transmembrane region" description="Helical" evidence="1">
    <location>
        <begin position="522"/>
        <end position="542"/>
    </location>
</feature>
<evidence type="ECO:0000256" key="1">
    <source>
        <dbReference type="SAM" id="Phobius"/>
    </source>
</evidence>
<dbReference type="GO" id="GO:0020037">
    <property type="term" value="F:heme binding"/>
    <property type="evidence" value="ECO:0007669"/>
    <property type="project" value="InterPro"/>
</dbReference>
<feature type="domain" description="Nitric oxide reductase subunit B cytochrome c-like" evidence="2">
    <location>
        <begin position="45"/>
        <end position="219"/>
    </location>
</feature>
<dbReference type="GO" id="GO:0016020">
    <property type="term" value="C:membrane"/>
    <property type="evidence" value="ECO:0007669"/>
    <property type="project" value="InterPro"/>
</dbReference>
<dbReference type="Gene3D" id="1.20.210.10">
    <property type="entry name" value="Cytochrome c oxidase-like, subunit I domain"/>
    <property type="match status" value="1"/>
</dbReference>
<evidence type="ECO:0000313" key="4">
    <source>
        <dbReference type="Proteomes" id="UP000886657"/>
    </source>
</evidence>
<comment type="caution">
    <text evidence="3">The sequence shown here is derived from an EMBL/GenBank/DDBJ whole genome shotgun (WGS) entry which is preliminary data.</text>
</comment>
<accession>A0A9D7SIT2</accession>
<dbReference type="Pfam" id="PF22085">
    <property type="entry name" value="NorB_cytochrome_c-like"/>
    <property type="match status" value="1"/>
</dbReference>
<keyword evidence="1" id="KW-0812">Transmembrane</keyword>
<reference evidence="3" key="1">
    <citation type="submission" date="2020-10" db="EMBL/GenBank/DDBJ databases">
        <title>Connecting structure to function with the recovery of over 1000 high-quality activated sludge metagenome-assembled genomes encoding full-length rRNA genes using long-read sequencing.</title>
        <authorList>
            <person name="Singleton C.M."/>
            <person name="Petriglieri F."/>
            <person name="Kristensen J.M."/>
            <person name="Kirkegaard R.H."/>
            <person name="Michaelsen T.Y."/>
            <person name="Andersen M.H."/>
            <person name="Karst S.M."/>
            <person name="Dueholm M.S."/>
            <person name="Nielsen P.H."/>
            <person name="Albertsen M."/>
        </authorList>
    </citation>
    <scope>NUCLEOTIDE SEQUENCE</scope>
    <source>
        <strain evidence="3">Skiv_18-Q3-R9-52_MAXAC.067</strain>
    </source>
</reference>
<dbReference type="SUPFAM" id="SSF81442">
    <property type="entry name" value="Cytochrome c oxidase subunit I-like"/>
    <property type="match status" value="1"/>
</dbReference>
<feature type="transmembrane region" description="Helical" evidence="1">
    <location>
        <begin position="728"/>
        <end position="750"/>
    </location>
</feature>
<feature type="transmembrane region" description="Helical" evidence="1">
    <location>
        <begin position="286"/>
        <end position="311"/>
    </location>
</feature>
<dbReference type="InterPro" id="IPR054309">
    <property type="entry name" value="NorB_cytochrome_c-like"/>
</dbReference>
<dbReference type="GO" id="GO:0009060">
    <property type="term" value="P:aerobic respiration"/>
    <property type="evidence" value="ECO:0007669"/>
    <property type="project" value="InterPro"/>
</dbReference>
<feature type="transmembrane region" description="Helical" evidence="1">
    <location>
        <begin position="371"/>
        <end position="393"/>
    </location>
</feature>
<keyword evidence="1" id="KW-1133">Transmembrane helix</keyword>
<feature type="transmembrane region" description="Helical" evidence="1">
    <location>
        <begin position="679"/>
        <end position="702"/>
    </location>
</feature>
<protein>
    <submittedName>
        <fullName evidence="3">Cbb3-type cytochrome c oxidase subunit I</fullName>
    </submittedName>
</protein>
<evidence type="ECO:0000313" key="3">
    <source>
        <dbReference type="EMBL" id="MBK9797247.1"/>
    </source>
</evidence>
<feature type="transmembrane region" description="Helical" evidence="1">
    <location>
        <begin position="554"/>
        <end position="576"/>
    </location>
</feature>
<feature type="transmembrane region" description="Helical" evidence="1">
    <location>
        <begin position="482"/>
        <end position="510"/>
    </location>
</feature>
<gene>
    <name evidence="3" type="ORF">IPP58_12280</name>
</gene>
<proteinExistence type="predicted"/>
<dbReference type="InterPro" id="IPR000883">
    <property type="entry name" value="Cyt_C_Oxase_1"/>
</dbReference>
<feature type="transmembrane region" description="Helical" evidence="1">
    <location>
        <begin position="449"/>
        <end position="470"/>
    </location>
</feature>
<feature type="transmembrane region" description="Helical" evidence="1">
    <location>
        <begin position="417"/>
        <end position="437"/>
    </location>
</feature>
<dbReference type="EMBL" id="JADKIO010000009">
    <property type="protein sequence ID" value="MBK9797247.1"/>
    <property type="molecule type" value="Genomic_DNA"/>
</dbReference>
<keyword evidence="1" id="KW-0472">Membrane</keyword>
<dbReference type="PANTHER" id="PTHR10422:SF38">
    <property type="entry name" value="CYTOCHROME B SUBUNIT OF NITRIC OXIDE REDUCTASE"/>
    <property type="match status" value="1"/>
</dbReference>
<feature type="transmembrane region" description="Helical" evidence="1">
    <location>
        <begin position="18"/>
        <end position="35"/>
    </location>
</feature>
<feature type="transmembrane region" description="Helical" evidence="1">
    <location>
        <begin position="232"/>
        <end position="253"/>
    </location>
</feature>
<dbReference type="Pfam" id="PF00115">
    <property type="entry name" value="COX1"/>
    <property type="match status" value="1"/>
</dbReference>
<dbReference type="PANTHER" id="PTHR10422">
    <property type="entry name" value="CYTOCHROME C OXIDASE SUBUNIT 1"/>
    <property type="match status" value="1"/>
</dbReference>
<feature type="transmembrane region" description="Helical" evidence="1">
    <location>
        <begin position="596"/>
        <end position="619"/>
    </location>
</feature>
<sequence>MSTAISDSTPLSPRWRQAVILVMIFGFSLLIWITAKTYTGAPPIPARVIGSAGQVLFTGEEVKDGQEVFLKYGLMEHGTLWGHGAYLGPDYTAEYLHRLAEIGRDSLAQAHYGKAFKELGEGQALEIGARLKTLIKQNRYDAGANTLRFTDVEADSYRIQTGEWTTYFSGEKAAVGLPTKFIQDEQELKHLTAYFAWATWATVAPRPEKDYSYTNNWPYEPLVGNGPTASTYLWSAMSLITLLGGLGLILFIFGKFNYLGWGGAAGWKHAQEGRLQAWTLTPSQKAVGLFFAVVALLFLGQAALGGVLAHYRVEPGGFYGFDLARFLPYNLARTWHLQLAIFWIATAWVGGGLFLAPLVGGGEPKGQKAGVLVLLGALAIVVFGSLFGEMAGINNKLGSLWFWLGHQGSEYLDLGRFWQILLAAGLVFWLFLMFRALRPAMKGTEQGELPSLFFYAAIAIPLFYVPALFYGPRTNFAVIDNWRFWIIHLWVEGFFELFATVLVAVMFYQLGLVTSKSATRLVYLDAILYLGGGIVGIGHHWYFTGQGTLNMGLAASFSAMEVIPLTLLTLDAWDFIRLQDRNCAECDRPLAAKQRWAIKFLIAVGVWNFVGAGVFGFLINLPIVSYFEVGTTLTANHGHAAMFGVFGMLALAVLVFCLREIKGDLAWGKVEKFIRLGFWGLNIGLGLMVVLDLFPGGVIQLWDVLSNGYWHARRLAFLMGGTFHTLEWVRIAADMIFLLLGAVPIAYATLRLVFSREGGDTT</sequence>
<dbReference type="Proteomes" id="UP000886657">
    <property type="component" value="Unassembled WGS sequence"/>
</dbReference>